<reference evidence="3" key="1">
    <citation type="journal article" date="2019" name="Int. J. Syst. Evol. Microbiol.">
        <title>The Global Catalogue of Microorganisms (GCM) 10K type strain sequencing project: providing services to taxonomists for standard genome sequencing and annotation.</title>
        <authorList>
            <consortium name="The Broad Institute Genomics Platform"/>
            <consortium name="The Broad Institute Genome Sequencing Center for Infectious Disease"/>
            <person name="Wu L."/>
            <person name="Ma J."/>
        </authorList>
    </citation>
    <scope>NUCLEOTIDE SEQUENCE [LARGE SCALE GENOMIC DNA]</scope>
    <source>
        <strain evidence="3">KCTC 62192</strain>
    </source>
</reference>
<keyword evidence="3" id="KW-1185">Reference proteome</keyword>
<dbReference type="EMBL" id="JBHRSK010000004">
    <property type="protein sequence ID" value="MFC2968286.1"/>
    <property type="molecule type" value="Genomic_DNA"/>
</dbReference>
<proteinExistence type="predicted"/>
<dbReference type="Pfam" id="PF13480">
    <property type="entry name" value="Acetyltransf_6"/>
    <property type="match status" value="1"/>
</dbReference>
<sequence length="402" mass="44275">MNQLARVSSAADRAGITVACLGADDALQRHGAAWRGLAQRLDAMFFKWPAVYDAWRLTCSEGAEPGVLLAWKQGQLIGVLPVMRARMRRGPGFVPHIDYGPFDSALVPGGRRLFPVRQISSVVSWCATWLRPSLLAEPELRGAVIRALCLHLANQAQIDQIVLPVREEEQAVWLDGLRAAGLAPWVHQLRRKVLTLERLAPFDAIVAKQNKRYRQNVRRARAAAAEAGIRFETRVGWQQVAPEMDALSQLAAESWKGQGAADGRVVIPFDARQRAFFERALSAGEPGIEPVLSLGLTRDGVVSALLSARHGETLTALLTFRNDRYPKASAGLLAIGAGIDWGADHGLRRFDLNSTQDWTRHLSDSSHMLVNVCAFLPTPRGRAYDLIARTRRRWEAPGNATA</sequence>
<dbReference type="SUPFAM" id="SSF55729">
    <property type="entry name" value="Acyl-CoA N-acyltransferases (Nat)"/>
    <property type="match status" value="1"/>
</dbReference>
<dbReference type="Proteomes" id="UP001595443">
    <property type="component" value="Unassembled WGS sequence"/>
</dbReference>
<evidence type="ECO:0000313" key="3">
    <source>
        <dbReference type="Proteomes" id="UP001595443"/>
    </source>
</evidence>
<evidence type="ECO:0000259" key="1">
    <source>
        <dbReference type="Pfam" id="PF13480"/>
    </source>
</evidence>
<dbReference type="InterPro" id="IPR016181">
    <property type="entry name" value="Acyl_CoA_acyltransferase"/>
</dbReference>
<evidence type="ECO:0000313" key="2">
    <source>
        <dbReference type="EMBL" id="MFC2968286.1"/>
    </source>
</evidence>
<name>A0ABV7AGZ7_9RHOB</name>
<dbReference type="RefSeq" id="WP_377832955.1">
    <property type="nucleotide sequence ID" value="NZ_JBHRSK010000004.1"/>
</dbReference>
<comment type="caution">
    <text evidence="2">The sequence shown here is derived from an EMBL/GenBank/DDBJ whole genome shotgun (WGS) entry which is preliminary data.</text>
</comment>
<protein>
    <submittedName>
        <fullName evidence="2">GNAT family N-acetyltransferase</fullName>
    </submittedName>
</protein>
<dbReference type="Gene3D" id="3.40.630.30">
    <property type="match status" value="1"/>
</dbReference>
<accession>A0ABV7AGZ7</accession>
<dbReference type="InterPro" id="IPR038740">
    <property type="entry name" value="BioF2-like_GNAT_dom"/>
</dbReference>
<gene>
    <name evidence="2" type="ORF">ACFOES_09285</name>
</gene>
<organism evidence="2 3">
    <name type="scientific">Acidimangrovimonas pyrenivorans</name>
    <dbReference type="NCBI Taxonomy" id="2030798"/>
    <lineage>
        <taxon>Bacteria</taxon>
        <taxon>Pseudomonadati</taxon>
        <taxon>Pseudomonadota</taxon>
        <taxon>Alphaproteobacteria</taxon>
        <taxon>Rhodobacterales</taxon>
        <taxon>Paracoccaceae</taxon>
        <taxon>Acidimangrovimonas</taxon>
    </lineage>
</organism>
<feature type="domain" description="BioF2-like acetyltransferase" evidence="1">
    <location>
        <begin position="212"/>
        <end position="352"/>
    </location>
</feature>